<dbReference type="CDD" id="cd04197">
    <property type="entry name" value="eIF-2B_epsilon_N"/>
    <property type="match status" value="1"/>
</dbReference>
<evidence type="ECO:0000313" key="12">
    <source>
        <dbReference type="EMBL" id="CCG80899.1"/>
    </source>
</evidence>
<evidence type="ECO:0000256" key="7">
    <source>
        <dbReference type="ARBA" id="ARBA00044144"/>
    </source>
</evidence>
<dbReference type="GO" id="GO:0005085">
    <property type="term" value="F:guanyl-nucleotide exchange factor activity"/>
    <property type="evidence" value="ECO:0007669"/>
    <property type="project" value="InterPro"/>
</dbReference>
<feature type="region of interest" description="Disordered" evidence="10">
    <location>
        <begin position="434"/>
        <end position="477"/>
    </location>
</feature>
<dbReference type="SUPFAM" id="SSF53448">
    <property type="entry name" value="Nucleotide-diphospho-sugar transferases"/>
    <property type="match status" value="1"/>
</dbReference>
<evidence type="ECO:0000313" key="13">
    <source>
        <dbReference type="Proteomes" id="UP000013776"/>
    </source>
</evidence>
<protein>
    <recommendedName>
        <fullName evidence="7">Translation initiation factor eIF2B subunit epsilon</fullName>
    </recommendedName>
    <alternativeName>
        <fullName evidence="8">eIF2B GDP-GTP exchange factor subunit epsilon</fullName>
    </alternativeName>
</protein>
<comment type="subunit">
    <text evidence="9">Component of the translation initiation factor 2B (eIF2B) complex which is a heterodecamer of two sets of five different subunits: alpha, beta, gamma, delta and epsilon. Subunits alpha, beta and delta comprise a regulatory subcomplex and subunits epsilon and gamma comprise a catalytic subcomplex. Within the complex, the hexameric regulatory complex resides at the center, with the two heterodimeric catalytic subcomplexes bound on opposite sides.</text>
</comment>
<dbReference type="InterPro" id="IPR018357">
    <property type="entry name" value="Hexapep_transf_CS"/>
</dbReference>
<feature type="compositionally biased region" description="Acidic residues" evidence="10">
    <location>
        <begin position="440"/>
        <end position="458"/>
    </location>
</feature>
<evidence type="ECO:0000256" key="5">
    <source>
        <dbReference type="ARBA" id="ARBA00022679"/>
    </source>
</evidence>
<dbReference type="PANTHER" id="PTHR45887">
    <property type="entry name" value="TRANSLATION INITIATION FACTOR EIF-2B SUBUNIT EPSILON"/>
    <property type="match status" value="1"/>
</dbReference>
<dbReference type="AlphaFoldDB" id="R4X9J1"/>
<name>R4X9J1_TAPDE</name>
<dbReference type="STRING" id="1097556.R4X9J1"/>
<evidence type="ECO:0000256" key="1">
    <source>
        <dbReference type="ARBA" id="ARBA00004514"/>
    </source>
</evidence>
<dbReference type="SUPFAM" id="SSF48371">
    <property type="entry name" value="ARM repeat"/>
    <property type="match status" value="1"/>
</dbReference>
<dbReference type="InterPro" id="IPR044123">
    <property type="entry name" value="W2_eIF2B_epsilon"/>
</dbReference>
<dbReference type="InterPro" id="IPR003307">
    <property type="entry name" value="W2_domain"/>
</dbReference>
<feature type="domain" description="W2" evidence="11">
    <location>
        <begin position="481"/>
        <end position="655"/>
    </location>
</feature>
<keyword evidence="5" id="KW-0808">Transferase</keyword>
<keyword evidence="3" id="KW-0963">Cytoplasm</keyword>
<evidence type="ECO:0000256" key="9">
    <source>
        <dbReference type="ARBA" id="ARBA00046432"/>
    </source>
</evidence>
<evidence type="ECO:0000259" key="11">
    <source>
        <dbReference type="PROSITE" id="PS51363"/>
    </source>
</evidence>
<accession>R4X9J1</accession>
<dbReference type="PANTHER" id="PTHR45887:SF1">
    <property type="entry name" value="TRANSLATION INITIATION FACTOR EIF-2B SUBUNIT EPSILON"/>
    <property type="match status" value="1"/>
</dbReference>
<dbReference type="GO" id="GO:0016740">
    <property type="term" value="F:transferase activity"/>
    <property type="evidence" value="ECO:0007669"/>
    <property type="project" value="UniProtKB-KW"/>
</dbReference>
<dbReference type="InterPro" id="IPR011004">
    <property type="entry name" value="Trimer_LpxA-like_sf"/>
</dbReference>
<sequence length="658" mass="73451">MASKPEQPEEPLQAVIISDSYNSRFKPLTNDIPRCLLPLANTPLIEYTLEFLASSGVKQVFIFVCVHADQIREYIRGSKWSLASSPFEIRFIPTPDSMSTGDALRELDAKQLITSDFILVSGDVVSNMAADEIVAEHRKRRETNKDSIMTLVVRETNPLHRTRPSLDSAVFVIDSDTSQCISYTPLKHLPRTKRIAIDTEVLLKHENVQVRNDLIDCHIDICSPDVPALFTENFDYEDIRKDFVHGILTSDLLGKTIHCYVANETYSARVASFQTYDSINKDIVARRTYPMVPDNNILPDQTYKYQRSHVYIEDNVFLARSALLVSRVVVGTETRIGEGSTIENSIIGRSCHVDASCRISGSYLWQNVSVGSNSIVNNAVVADNVSIGRDCLIEPGVILGAGVRIADGIAISKNSKISISQGFDPEESVVGEGGLGSLYVDDDSEDDDSSDADEEDDTSQSAGLEDRLRRGSMAASNFSEDEPDVNFYLLAMNDLETAIQEGHTVEDTMLEMTSLRMRENVTMHEVRIAMLSTFLNEIQKKLTVGGALSPTIQKFVARWGPLLNRTISASTISEDCLDTILSLQLECSKSTERMETFLPLLKFMYDDDILPEEQIVEWFEHHKSREQGVAATQTRAKAARFVGWLQEAEEDSDEDESE</sequence>
<dbReference type="GO" id="GO:0031369">
    <property type="term" value="F:translation initiation factor binding"/>
    <property type="evidence" value="ECO:0007669"/>
    <property type="project" value="InterPro"/>
</dbReference>
<dbReference type="VEuPathDB" id="FungiDB:TAPDE_000553"/>
<proteinExistence type="inferred from homology"/>
<dbReference type="PROSITE" id="PS00101">
    <property type="entry name" value="HEXAPEP_TRANSFERASES"/>
    <property type="match status" value="2"/>
</dbReference>
<keyword evidence="6" id="KW-0648">Protein biosynthesis</keyword>
<evidence type="ECO:0000256" key="3">
    <source>
        <dbReference type="ARBA" id="ARBA00022490"/>
    </source>
</evidence>
<dbReference type="InterPro" id="IPR035543">
    <property type="entry name" value="eIF-2B_epsilon_N"/>
</dbReference>
<evidence type="ECO:0000256" key="8">
    <source>
        <dbReference type="ARBA" id="ARBA00044345"/>
    </source>
</evidence>
<dbReference type="GO" id="GO:0005829">
    <property type="term" value="C:cytosol"/>
    <property type="evidence" value="ECO:0007669"/>
    <property type="project" value="UniProtKB-SubCell"/>
</dbReference>
<dbReference type="Proteomes" id="UP000013776">
    <property type="component" value="Unassembled WGS sequence"/>
</dbReference>
<keyword evidence="4 12" id="KW-0396">Initiation factor</keyword>
<comment type="caution">
    <text evidence="12">The sequence shown here is derived from an EMBL/GenBank/DDBJ whole genome shotgun (WGS) entry which is preliminary data.</text>
</comment>
<evidence type="ECO:0000256" key="4">
    <source>
        <dbReference type="ARBA" id="ARBA00022540"/>
    </source>
</evidence>
<dbReference type="Gene3D" id="3.90.550.10">
    <property type="entry name" value="Spore Coat Polysaccharide Biosynthesis Protein SpsA, Chain A"/>
    <property type="match status" value="1"/>
</dbReference>
<dbReference type="SMART" id="SM00515">
    <property type="entry name" value="eIF5C"/>
    <property type="match status" value="1"/>
</dbReference>
<evidence type="ECO:0000256" key="2">
    <source>
        <dbReference type="ARBA" id="ARBA00007878"/>
    </source>
</evidence>
<dbReference type="InterPro" id="IPR051956">
    <property type="entry name" value="eIF2B_epsilon"/>
</dbReference>
<dbReference type="GO" id="GO:0003743">
    <property type="term" value="F:translation initiation factor activity"/>
    <property type="evidence" value="ECO:0007669"/>
    <property type="project" value="UniProtKB-KW"/>
</dbReference>
<dbReference type="InterPro" id="IPR029044">
    <property type="entry name" value="Nucleotide-diphossugar_trans"/>
</dbReference>
<organism evidence="12 13">
    <name type="scientific">Taphrina deformans (strain PYCC 5710 / ATCC 11124 / CBS 356.35 / IMI 108563 / JCM 9778 / NBRC 8474)</name>
    <name type="common">Peach leaf curl fungus</name>
    <name type="synonym">Lalaria deformans</name>
    <dbReference type="NCBI Taxonomy" id="1097556"/>
    <lineage>
        <taxon>Eukaryota</taxon>
        <taxon>Fungi</taxon>
        <taxon>Dikarya</taxon>
        <taxon>Ascomycota</taxon>
        <taxon>Taphrinomycotina</taxon>
        <taxon>Taphrinomycetes</taxon>
        <taxon>Taphrinales</taxon>
        <taxon>Taphrinaceae</taxon>
        <taxon>Taphrina</taxon>
    </lineage>
</organism>
<reference evidence="12 13" key="1">
    <citation type="journal article" date="2013" name="MBio">
        <title>Genome sequencing of the plant pathogen Taphrina deformans, the causal agent of peach leaf curl.</title>
        <authorList>
            <person name="Cisse O.H."/>
            <person name="Almeida J.M.G.C.F."/>
            <person name="Fonseca A."/>
            <person name="Kumar A.A."/>
            <person name="Salojaervi J."/>
            <person name="Overmyer K."/>
            <person name="Hauser P.M."/>
            <person name="Pagni M."/>
        </authorList>
    </citation>
    <scope>NUCLEOTIDE SEQUENCE [LARGE SCALE GENOMIC DNA]</scope>
    <source>
        <strain evidence="13">PYCC 5710 / ATCC 11124 / CBS 356.35 / IMI 108563 / JCM 9778 / NBRC 8474</strain>
    </source>
</reference>
<evidence type="ECO:0000256" key="10">
    <source>
        <dbReference type="SAM" id="MobiDB-lite"/>
    </source>
</evidence>
<dbReference type="InterPro" id="IPR056764">
    <property type="entry name" value="LbH_EIF2B3/5"/>
</dbReference>
<dbReference type="Pfam" id="PF25084">
    <property type="entry name" value="LbH_EIF2B"/>
    <property type="match status" value="1"/>
</dbReference>
<dbReference type="Gene3D" id="1.25.40.180">
    <property type="match status" value="1"/>
</dbReference>
<dbReference type="InterPro" id="IPR005835">
    <property type="entry name" value="NTP_transferase_dom"/>
</dbReference>
<dbReference type="Gene3D" id="2.160.10.10">
    <property type="entry name" value="Hexapeptide repeat proteins"/>
    <property type="match status" value="2"/>
</dbReference>
<dbReference type="InterPro" id="IPR016024">
    <property type="entry name" value="ARM-type_fold"/>
</dbReference>
<dbReference type="PROSITE" id="PS51363">
    <property type="entry name" value="W2"/>
    <property type="match status" value="1"/>
</dbReference>
<dbReference type="FunFam" id="3.90.550.10:FF:000066">
    <property type="entry name" value="Translation initiation factor eIF-2B subunit epsilon"/>
    <property type="match status" value="1"/>
</dbReference>
<dbReference type="Pfam" id="PF02020">
    <property type="entry name" value="W2"/>
    <property type="match status" value="1"/>
</dbReference>
<dbReference type="EMBL" id="CAHR02000018">
    <property type="protein sequence ID" value="CCG80899.1"/>
    <property type="molecule type" value="Genomic_DNA"/>
</dbReference>
<dbReference type="eggNOG" id="KOG1461">
    <property type="taxonomic scope" value="Eukaryota"/>
</dbReference>
<comment type="subcellular location">
    <subcellularLocation>
        <location evidence="1">Cytoplasm</location>
        <location evidence="1">Cytosol</location>
    </subcellularLocation>
</comment>
<dbReference type="Pfam" id="PF00483">
    <property type="entry name" value="NTP_transferase"/>
    <property type="match status" value="1"/>
</dbReference>
<evidence type="ECO:0000256" key="6">
    <source>
        <dbReference type="ARBA" id="ARBA00022917"/>
    </source>
</evidence>
<dbReference type="OrthoDB" id="424572at2759"/>
<dbReference type="CDD" id="cd11558">
    <property type="entry name" value="W2_eIF2B_epsilon"/>
    <property type="match status" value="1"/>
</dbReference>
<dbReference type="GO" id="GO:0005851">
    <property type="term" value="C:eukaryotic translation initiation factor 2B complex"/>
    <property type="evidence" value="ECO:0007669"/>
    <property type="project" value="TreeGrafter"/>
</dbReference>
<comment type="similarity">
    <text evidence="2">Belongs to the eIF-2B gamma/epsilon subunits family.</text>
</comment>
<keyword evidence="13" id="KW-1185">Reference proteome</keyword>
<gene>
    <name evidence="12" type="ORF">TAPDE_000553</name>
</gene>
<dbReference type="SUPFAM" id="SSF51161">
    <property type="entry name" value="Trimeric LpxA-like enzymes"/>
    <property type="match status" value="1"/>
</dbReference>